<protein>
    <recommendedName>
        <fullName evidence="2">histidine kinase</fullName>
        <ecNumber evidence="2">2.7.13.3</ecNumber>
    </recommendedName>
</protein>
<dbReference type="InterPro" id="IPR003594">
    <property type="entry name" value="HATPase_dom"/>
</dbReference>
<dbReference type="SUPFAM" id="SSF52172">
    <property type="entry name" value="CheY-like"/>
    <property type="match status" value="1"/>
</dbReference>
<feature type="transmembrane region" description="Helical" evidence="11">
    <location>
        <begin position="205"/>
        <end position="222"/>
    </location>
</feature>
<evidence type="ECO:0000256" key="2">
    <source>
        <dbReference type="ARBA" id="ARBA00012438"/>
    </source>
</evidence>
<dbReference type="PROSITE" id="PS50109">
    <property type="entry name" value="HIS_KIN"/>
    <property type="match status" value="1"/>
</dbReference>
<feature type="coiled-coil region" evidence="10">
    <location>
        <begin position="574"/>
        <end position="601"/>
    </location>
</feature>
<keyword evidence="17" id="KW-1185">Reference proteome</keyword>
<name>A0A5K7ZE92_9BACT</name>
<sequence length="978" mass="109049">MSNKTTDQPVIDDRTPLYKSSIVANYVNYLRSRGDVDIDDLLRCCKLDLVDINDEGHFLNQEQINKFHHCLDEKLKDPEISYKVGLHALKMKSTGTVMQYGLQFITPATMYKAVDRVYPNWARGHVSRTTIVGKNRARISVSVRQGLHEKPFQCENRRGIFEAIGKIHTGRPATVTHPTCIHRGNDACEYEVTWQERPSAVWKRMGAYFSLISLLIAAGALFLVSPIIWTALMFCLTAIGLSIFLVGSTKNSRELAGFLKEQGDAAGQLLKENETRYQNSRLVFEIGRAGADILEVNSFLDTVLDSMARNLDFSRGMILLCDSQGQYLQYAAGFGFSGFEQQILEGLKYPIDLENSSDLFIKILRSGNPIVLNNAREKKAEMAPNSIALLERLNVEALVGIPLVYKQEPLGLLFVDTQKAEREYTTSDVNILMGIAMQIATGIVNARSYERLQESELRYRLLAENVNDIIWVLDVDSLTMTYVSPSVEKVMGFTPDELMAMTIDQYLTPESFDRTAAVLRQAVENVRTGQIDPRNYGQTLEIEEYHKDGTIVPVEVTAGLMVDANGRPNGVLGISRDLSERKKAERERQEMERRLQQGNKMESLGTMAGSIAHNFNNLLMVVLGNLEIAKEDLPDDAPAGKSIQRAINASQRAADLSGMMLTYVGQLKKESFPVDLSQLVTTELEKLDESKMAHLTLELNLTDPMPLVAADTDQMRQMISGFITNAIEALEGEKGTVRISTGTMQCDAGYLSTTYLREDLPEGMYAYVSVADTGCGMDPETLGKVFDPFFSTKFTGRGLGMAAVMGIIRSHSGAVKVESERGKGSTFTALFPIQGISLSRTTTKPVEEESTSNEKTVLLVDDEDMVMEIGVRFLERLGYRVETASNGREALDILNRAPRQSIDCILLDLTMPGMDGLETMQQVRKIRPDQKVIIVSGYTRQQIEDRFADVTPPDEFIHKPFEMKALKETLCSVMAEPD</sequence>
<dbReference type="PRINTS" id="PR00344">
    <property type="entry name" value="BCTRLSENSOR"/>
</dbReference>
<evidence type="ECO:0000256" key="7">
    <source>
        <dbReference type="ARBA" id="ARBA00022840"/>
    </source>
</evidence>
<dbReference type="RefSeq" id="WP_155306709.1">
    <property type="nucleotide sequence ID" value="NZ_AP021875.1"/>
</dbReference>
<dbReference type="Gene3D" id="3.30.450.20">
    <property type="entry name" value="PAS domain"/>
    <property type="match status" value="1"/>
</dbReference>
<gene>
    <name evidence="16" type="ORF">DSCW_54500</name>
</gene>
<dbReference type="PROSITE" id="PS50113">
    <property type="entry name" value="PAC"/>
    <property type="match status" value="1"/>
</dbReference>
<dbReference type="Pfam" id="PF01590">
    <property type="entry name" value="GAF"/>
    <property type="match status" value="1"/>
</dbReference>
<dbReference type="InterPro" id="IPR001789">
    <property type="entry name" value="Sig_transdc_resp-reg_receiver"/>
</dbReference>
<dbReference type="SMART" id="SM00065">
    <property type="entry name" value="GAF"/>
    <property type="match status" value="1"/>
</dbReference>
<evidence type="ECO:0000256" key="10">
    <source>
        <dbReference type="SAM" id="Coils"/>
    </source>
</evidence>
<dbReference type="Gene3D" id="3.30.450.40">
    <property type="match status" value="1"/>
</dbReference>
<dbReference type="SMART" id="SM00091">
    <property type="entry name" value="PAS"/>
    <property type="match status" value="1"/>
</dbReference>
<dbReference type="SMART" id="SM00448">
    <property type="entry name" value="REC"/>
    <property type="match status" value="1"/>
</dbReference>
<dbReference type="GO" id="GO:0000155">
    <property type="term" value="F:phosphorelay sensor kinase activity"/>
    <property type="evidence" value="ECO:0007669"/>
    <property type="project" value="InterPro"/>
</dbReference>
<feature type="domain" description="PAC" evidence="15">
    <location>
        <begin position="538"/>
        <end position="590"/>
    </location>
</feature>
<keyword evidence="11" id="KW-1133">Transmembrane helix</keyword>
<keyword evidence="11" id="KW-0472">Membrane</keyword>
<keyword evidence="10" id="KW-0175">Coiled coil</keyword>
<dbReference type="AlphaFoldDB" id="A0A5K7ZE92"/>
<dbReference type="Gene3D" id="3.40.50.2300">
    <property type="match status" value="1"/>
</dbReference>
<evidence type="ECO:0000256" key="9">
    <source>
        <dbReference type="PROSITE-ProRule" id="PRU00169"/>
    </source>
</evidence>
<evidence type="ECO:0000259" key="15">
    <source>
        <dbReference type="PROSITE" id="PS50113"/>
    </source>
</evidence>
<dbReference type="GO" id="GO:0006355">
    <property type="term" value="P:regulation of DNA-templated transcription"/>
    <property type="evidence" value="ECO:0007669"/>
    <property type="project" value="InterPro"/>
</dbReference>
<dbReference type="CDD" id="cd00130">
    <property type="entry name" value="PAS"/>
    <property type="match status" value="1"/>
</dbReference>
<dbReference type="SMART" id="SM00086">
    <property type="entry name" value="PAC"/>
    <property type="match status" value="1"/>
</dbReference>
<keyword evidence="11" id="KW-0812">Transmembrane</keyword>
<dbReference type="Gene3D" id="1.10.287.130">
    <property type="match status" value="1"/>
</dbReference>
<keyword evidence="7" id="KW-0067">ATP-binding</keyword>
<dbReference type="OrthoDB" id="9769359at2"/>
<dbReference type="InterPro" id="IPR004358">
    <property type="entry name" value="Sig_transdc_His_kin-like_C"/>
</dbReference>
<dbReference type="KEGG" id="dwd:DSCW_54500"/>
<dbReference type="InterPro" id="IPR011006">
    <property type="entry name" value="CheY-like_superfamily"/>
</dbReference>
<evidence type="ECO:0000259" key="12">
    <source>
        <dbReference type="PROSITE" id="PS50109"/>
    </source>
</evidence>
<dbReference type="InterPro" id="IPR036097">
    <property type="entry name" value="HisK_dim/P_sf"/>
</dbReference>
<evidence type="ECO:0000256" key="8">
    <source>
        <dbReference type="ARBA" id="ARBA00023012"/>
    </source>
</evidence>
<dbReference type="Gene3D" id="3.30.565.10">
    <property type="entry name" value="Histidine kinase-like ATPase, C-terminal domain"/>
    <property type="match status" value="1"/>
</dbReference>
<dbReference type="SUPFAM" id="SSF55781">
    <property type="entry name" value="GAF domain-like"/>
    <property type="match status" value="1"/>
</dbReference>
<dbReference type="Pfam" id="PF00072">
    <property type="entry name" value="Response_reg"/>
    <property type="match status" value="1"/>
</dbReference>
<evidence type="ECO:0000256" key="11">
    <source>
        <dbReference type="SAM" id="Phobius"/>
    </source>
</evidence>
<evidence type="ECO:0000256" key="1">
    <source>
        <dbReference type="ARBA" id="ARBA00000085"/>
    </source>
</evidence>
<dbReference type="PROSITE" id="PS50110">
    <property type="entry name" value="RESPONSE_REGULATORY"/>
    <property type="match status" value="1"/>
</dbReference>
<dbReference type="InterPro" id="IPR035965">
    <property type="entry name" value="PAS-like_dom_sf"/>
</dbReference>
<dbReference type="PANTHER" id="PTHR43065">
    <property type="entry name" value="SENSOR HISTIDINE KINASE"/>
    <property type="match status" value="1"/>
</dbReference>
<dbReference type="InterPro" id="IPR003018">
    <property type="entry name" value="GAF"/>
</dbReference>
<dbReference type="PROSITE" id="PS50112">
    <property type="entry name" value="PAS"/>
    <property type="match status" value="1"/>
</dbReference>
<feature type="domain" description="Response regulatory" evidence="13">
    <location>
        <begin position="856"/>
        <end position="974"/>
    </location>
</feature>
<dbReference type="Pfam" id="PF02518">
    <property type="entry name" value="HATPase_c"/>
    <property type="match status" value="1"/>
</dbReference>
<keyword evidence="5" id="KW-0547">Nucleotide-binding</keyword>
<reference evidence="16 17" key="1">
    <citation type="submission" date="2019-11" db="EMBL/GenBank/DDBJ databases">
        <title>Comparative genomics of hydrocarbon-degrading Desulfosarcina strains.</title>
        <authorList>
            <person name="Watanabe M."/>
            <person name="Kojima H."/>
            <person name="Fukui M."/>
        </authorList>
    </citation>
    <scope>NUCLEOTIDE SEQUENCE [LARGE SCALE GENOMIC DNA]</scope>
    <source>
        <strain evidence="16 17">PP31</strain>
    </source>
</reference>
<dbReference type="InterPro" id="IPR013767">
    <property type="entry name" value="PAS_fold"/>
</dbReference>
<evidence type="ECO:0000256" key="3">
    <source>
        <dbReference type="ARBA" id="ARBA00022553"/>
    </source>
</evidence>
<dbReference type="InterPro" id="IPR000014">
    <property type="entry name" value="PAS"/>
</dbReference>
<evidence type="ECO:0000256" key="5">
    <source>
        <dbReference type="ARBA" id="ARBA00022741"/>
    </source>
</evidence>
<dbReference type="EMBL" id="AP021875">
    <property type="protein sequence ID" value="BBO78033.1"/>
    <property type="molecule type" value="Genomic_DNA"/>
</dbReference>
<dbReference type="PANTHER" id="PTHR43065:SF46">
    <property type="entry name" value="C4-DICARBOXYLATE TRANSPORT SENSOR PROTEIN DCTB"/>
    <property type="match status" value="1"/>
</dbReference>
<keyword evidence="8" id="KW-0902">Two-component regulatory system</keyword>
<dbReference type="Pfam" id="PF00989">
    <property type="entry name" value="PAS"/>
    <property type="match status" value="1"/>
</dbReference>
<accession>A0A5K7ZE92</accession>
<keyword evidence="3 9" id="KW-0597">Phosphoprotein</keyword>
<dbReference type="SMART" id="SM00387">
    <property type="entry name" value="HATPase_c"/>
    <property type="match status" value="1"/>
</dbReference>
<dbReference type="InterPro" id="IPR000700">
    <property type="entry name" value="PAS-assoc_C"/>
</dbReference>
<keyword evidence="6" id="KW-0418">Kinase</keyword>
<dbReference type="Proteomes" id="UP000427769">
    <property type="component" value="Chromosome"/>
</dbReference>
<feature type="domain" description="Histidine kinase" evidence="12">
    <location>
        <begin position="610"/>
        <end position="835"/>
    </location>
</feature>
<evidence type="ECO:0000259" key="13">
    <source>
        <dbReference type="PROSITE" id="PS50110"/>
    </source>
</evidence>
<evidence type="ECO:0000256" key="4">
    <source>
        <dbReference type="ARBA" id="ARBA00022679"/>
    </source>
</evidence>
<evidence type="ECO:0000259" key="14">
    <source>
        <dbReference type="PROSITE" id="PS50112"/>
    </source>
</evidence>
<evidence type="ECO:0000313" key="16">
    <source>
        <dbReference type="EMBL" id="BBO78033.1"/>
    </source>
</evidence>
<comment type="catalytic activity">
    <reaction evidence="1">
        <text>ATP + protein L-histidine = ADP + protein N-phospho-L-histidine.</text>
        <dbReference type="EC" id="2.7.13.3"/>
    </reaction>
</comment>
<dbReference type="InterPro" id="IPR029016">
    <property type="entry name" value="GAF-like_dom_sf"/>
</dbReference>
<dbReference type="InterPro" id="IPR001610">
    <property type="entry name" value="PAC"/>
</dbReference>
<proteinExistence type="predicted"/>
<evidence type="ECO:0000313" key="17">
    <source>
        <dbReference type="Proteomes" id="UP000427769"/>
    </source>
</evidence>
<dbReference type="EC" id="2.7.13.3" evidence="2"/>
<feature type="modified residue" description="4-aspartylphosphate" evidence="9">
    <location>
        <position position="908"/>
    </location>
</feature>
<dbReference type="SUPFAM" id="SSF55785">
    <property type="entry name" value="PYP-like sensor domain (PAS domain)"/>
    <property type="match status" value="1"/>
</dbReference>
<dbReference type="SUPFAM" id="SSF55874">
    <property type="entry name" value="ATPase domain of HSP90 chaperone/DNA topoisomerase II/histidine kinase"/>
    <property type="match status" value="1"/>
</dbReference>
<keyword evidence="4" id="KW-0808">Transferase</keyword>
<dbReference type="CDD" id="cd17546">
    <property type="entry name" value="REC_hyHK_CKI1_RcsC-like"/>
    <property type="match status" value="1"/>
</dbReference>
<dbReference type="InterPro" id="IPR036890">
    <property type="entry name" value="HATPase_C_sf"/>
</dbReference>
<organism evidence="16 17">
    <name type="scientific">Desulfosarcina widdelii</name>
    <dbReference type="NCBI Taxonomy" id="947919"/>
    <lineage>
        <taxon>Bacteria</taxon>
        <taxon>Pseudomonadati</taxon>
        <taxon>Thermodesulfobacteriota</taxon>
        <taxon>Desulfobacteria</taxon>
        <taxon>Desulfobacterales</taxon>
        <taxon>Desulfosarcinaceae</taxon>
        <taxon>Desulfosarcina</taxon>
    </lineage>
</organism>
<dbReference type="SUPFAM" id="SSF47384">
    <property type="entry name" value="Homodimeric domain of signal transducing histidine kinase"/>
    <property type="match status" value="1"/>
</dbReference>
<dbReference type="NCBIfam" id="TIGR00229">
    <property type="entry name" value="sensory_box"/>
    <property type="match status" value="1"/>
</dbReference>
<feature type="domain" description="PAS" evidence="14">
    <location>
        <begin position="455"/>
        <end position="526"/>
    </location>
</feature>
<dbReference type="InterPro" id="IPR005467">
    <property type="entry name" value="His_kinase_dom"/>
</dbReference>
<dbReference type="GO" id="GO:0005524">
    <property type="term" value="F:ATP binding"/>
    <property type="evidence" value="ECO:0007669"/>
    <property type="project" value="UniProtKB-KW"/>
</dbReference>
<evidence type="ECO:0000256" key="6">
    <source>
        <dbReference type="ARBA" id="ARBA00022777"/>
    </source>
</evidence>